<dbReference type="PROSITE" id="PS50113">
    <property type="entry name" value="PAC"/>
    <property type="match status" value="2"/>
</dbReference>
<name>A0AB33VBG1_RALSU</name>
<dbReference type="Gene3D" id="3.30.70.270">
    <property type="match status" value="1"/>
</dbReference>
<dbReference type="InterPro" id="IPR035965">
    <property type="entry name" value="PAS-like_dom_sf"/>
</dbReference>
<dbReference type="InterPro" id="IPR000014">
    <property type="entry name" value="PAS"/>
</dbReference>
<feature type="domain" description="PAC" evidence="8">
    <location>
        <begin position="750"/>
        <end position="806"/>
    </location>
</feature>
<keyword evidence="3 6" id="KW-0812">Transmembrane</keyword>
<dbReference type="InterPro" id="IPR033479">
    <property type="entry name" value="dCache_1"/>
</dbReference>
<evidence type="ECO:0000256" key="1">
    <source>
        <dbReference type="ARBA" id="ARBA00004651"/>
    </source>
</evidence>
<dbReference type="SUPFAM" id="SSF141868">
    <property type="entry name" value="EAL domain-like"/>
    <property type="match status" value="1"/>
</dbReference>
<dbReference type="SUPFAM" id="SSF55073">
    <property type="entry name" value="Nucleotide cyclase"/>
    <property type="match status" value="1"/>
</dbReference>
<accession>A0AB33VBG1</accession>
<dbReference type="InterPro" id="IPR001610">
    <property type="entry name" value="PAC"/>
</dbReference>
<dbReference type="SMART" id="SM00304">
    <property type="entry name" value="HAMP"/>
    <property type="match status" value="1"/>
</dbReference>
<dbReference type="InterPro" id="IPR029787">
    <property type="entry name" value="Nucleotide_cyclase"/>
</dbReference>
<dbReference type="InterPro" id="IPR000700">
    <property type="entry name" value="PAS-assoc_C"/>
</dbReference>
<dbReference type="InterPro" id="IPR013655">
    <property type="entry name" value="PAS_fold_3"/>
</dbReference>
<dbReference type="PANTHER" id="PTHR44757">
    <property type="entry name" value="DIGUANYLATE CYCLASE DGCP"/>
    <property type="match status" value="1"/>
</dbReference>
<reference evidence="12 13" key="1">
    <citation type="journal article" date="2006" name="Mol. Plant Microbe Interact.">
        <title>Identification of open reading frames unique to a select agent: Ralstonia solanacearum race 3 biovar 2.</title>
        <authorList>
            <person name="Gabriel D.W."/>
            <person name="Allen C."/>
            <person name="Schell M."/>
            <person name="Denny T.P."/>
            <person name="Greenberg J.T."/>
            <person name="Duan Y.P."/>
            <person name="Flores-Cruz Z."/>
            <person name="Huang Q."/>
            <person name="Clifford J.M."/>
            <person name="Presting G."/>
            <person name="Gonzalez E.T."/>
            <person name="Reddy J."/>
            <person name="Elphinstone J."/>
            <person name="Swanson J."/>
            <person name="Yao J."/>
            <person name="Mulholland V."/>
            <person name="Liu L."/>
            <person name="Farmerie W."/>
            <person name="Patnaikuni M."/>
            <person name="Balogh B."/>
            <person name="Norman D."/>
            <person name="Alvarez A."/>
            <person name="Castillo J.A."/>
            <person name="Jones J."/>
            <person name="Saddler G."/>
            <person name="Walunas T."/>
            <person name="Zhukov A."/>
            <person name="Mikhailova N."/>
        </authorList>
    </citation>
    <scope>NUCLEOTIDE SEQUENCE [LARGE SCALE GENOMIC DNA]</scope>
    <source>
        <strain evidence="12 13">UW551</strain>
    </source>
</reference>
<evidence type="ECO:0000256" key="6">
    <source>
        <dbReference type="SAM" id="Phobius"/>
    </source>
</evidence>
<feature type="domain" description="PAC" evidence="8">
    <location>
        <begin position="629"/>
        <end position="681"/>
    </location>
</feature>
<dbReference type="CDD" id="cd00130">
    <property type="entry name" value="PAS"/>
    <property type="match status" value="3"/>
</dbReference>
<feature type="domain" description="PAS" evidence="7">
    <location>
        <begin position="420"/>
        <end position="498"/>
    </location>
</feature>
<protein>
    <recommendedName>
        <fullName evidence="14">Signal transduction eal-ggdef domains transmembrane protein</fullName>
    </recommendedName>
</protein>
<dbReference type="PROSITE" id="PS50883">
    <property type="entry name" value="EAL"/>
    <property type="match status" value="1"/>
</dbReference>
<evidence type="ECO:0008006" key="14">
    <source>
        <dbReference type="Google" id="ProtNLM"/>
    </source>
</evidence>
<proteinExistence type="predicted"/>
<feature type="domain" description="PAS" evidence="7">
    <location>
        <begin position="678"/>
        <end position="735"/>
    </location>
</feature>
<dbReference type="SUPFAM" id="SSF55785">
    <property type="entry name" value="PYP-like sensor domain (PAS domain)"/>
    <property type="match status" value="3"/>
</dbReference>
<feature type="transmembrane region" description="Helical" evidence="6">
    <location>
        <begin position="71"/>
        <end position="93"/>
    </location>
</feature>
<dbReference type="Pfam" id="PF02743">
    <property type="entry name" value="dCache_1"/>
    <property type="match status" value="1"/>
</dbReference>
<evidence type="ECO:0000256" key="5">
    <source>
        <dbReference type="ARBA" id="ARBA00023136"/>
    </source>
</evidence>
<evidence type="ECO:0000259" key="7">
    <source>
        <dbReference type="PROSITE" id="PS50112"/>
    </source>
</evidence>
<evidence type="ECO:0000259" key="10">
    <source>
        <dbReference type="PROSITE" id="PS50885"/>
    </source>
</evidence>
<evidence type="ECO:0000256" key="4">
    <source>
        <dbReference type="ARBA" id="ARBA00022989"/>
    </source>
</evidence>
<dbReference type="Pfam" id="PF00672">
    <property type="entry name" value="HAMP"/>
    <property type="match status" value="1"/>
</dbReference>
<dbReference type="Pfam" id="PF00990">
    <property type="entry name" value="GGDEF"/>
    <property type="match status" value="1"/>
</dbReference>
<dbReference type="CDD" id="cd01949">
    <property type="entry name" value="GGDEF"/>
    <property type="match status" value="1"/>
</dbReference>
<dbReference type="NCBIfam" id="TIGR00229">
    <property type="entry name" value="sensory_box"/>
    <property type="match status" value="2"/>
</dbReference>
<dbReference type="Pfam" id="PF13426">
    <property type="entry name" value="PAS_9"/>
    <property type="match status" value="1"/>
</dbReference>
<keyword evidence="5 6" id="KW-0472">Membrane</keyword>
<keyword evidence="4 6" id="KW-1133">Transmembrane helix</keyword>
<evidence type="ECO:0000259" key="11">
    <source>
        <dbReference type="PROSITE" id="PS50887"/>
    </source>
</evidence>
<evidence type="ECO:0000256" key="2">
    <source>
        <dbReference type="ARBA" id="ARBA00022475"/>
    </source>
</evidence>
<dbReference type="SMART" id="SM00091">
    <property type="entry name" value="PAS"/>
    <property type="match status" value="2"/>
</dbReference>
<dbReference type="Gene3D" id="3.20.20.450">
    <property type="entry name" value="EAL domain"/>
    <property type="match status" value="1"/>
</dbReference>
<dbReference type="CDD" id="cd01948">
    <property type="entry name" value="EAL"/>
    <property type="match status" value="1"/>
</dbReference>
<dbReference type="PANTHER" id="PTHR44757:SF2">
    <property type="entry name" value="BIOFILM ARCHITECTURE MAINTENANCE PROTEIN MBAA"/>
    <property type="match status" value="1"/>
</dbReference>
<dbReference type="Pfam" id="PF08447">
    <property type="entry name" value="PAS_3"/>
    <property type="match status" value="2"/>
</dbReference>
<evidence type="ECO:0000313" key="12">
    <source>
        <dbReference type="EMBL" id="EAP72138.1"/>
    </source>
</evidence>
<feature type="transmembrane region" description="Helical" evidence="6">
    <location>
        <begin position="336"/>
        <end position="359"/>
    </location>
</feature>
<dbReference type="PROSITE" id="PS50885">
    <property type="entry name" value="HAMP"/>
    <property type="match status" value="1"/>
</dbReference>
<dbReference type="InterPro" id="IPR035919">
    <property type="entry name" value="EAL_sf"/>
</dbReference>
<keyword evidence="2" id="KW-1003">Cell membrane</keyword>
<dbReference type="FunFam" id="3.20.20.450:FF:000001">
    <property type="entry name" value="Cyclic di-GMP phosphodiesterase yahA"/>
    <property type="match status" value="1"/>
</dbReference>
<comment type="subcellular location">
    <subcellularLocation>
        <location evidence="1">Cell membrane</location>
        <topology evidence="1">Multi-pass membrane protein</topology>
    </subcellularLocation>
</comment>
<dbReference type="EMBL" id="AAKL01000035">
    <property type="protein sequence ID" value="EAP72138.1"/>
    <property type="molecule type" value="Genomic_DNA"/>
</dbReference>
<dbReference type="Gene3D" id="6.10.340.10">
    <property type="match status" value="1"/>
</dbReference>
<dbReference type="InterPro" id="IPR000160">
    <property type="entry name" value="GGDEF_dom"/>
</dbReference>
<evidence type="ECO:0000256" key="3">
    <source>
        <dbReference type="ARBA" id="ARBA00022692"/>
    </source>
</evidence>
<evidence type="ECO:0000313" key="13">
    <source>
        <dbReference type="Proteomes" id="UP000005933"/>
    </source>
</evidence>
<dbReference type="CDD" id="cd12914">
    <property type="entry name" value="PDC1_DGC_like"/>
    <property type="match status" value="1"/>
</dbReference>
<feature type="domain" description="GGDEF" evidence="11">
    <location>
        <begin position="838"/>
        <end position="966"/>
    </location>
</feature>
<gene>
    <name evidence="12" type="ORF">RRSL_01709</name>
</gene>
<dbReference type="PROSITE" id="PS50887">
    <property type="entry name" value="GGDEF"/>
    <property type="match status" value="1"/>
</dbReference>
<evidence type="ECO:0000259" key="8">
    <source>
        <dbReference type="PROSITE" id="PS50113"/>
    </source>
</evidence>
<dbReference type="AlphaFoldDB" id="A0AB33VBG1"/>
<dbReference type="PROSITE" id="PS50112">
    <property type="entry name" value="PAS"/>
    <property type="match status" value="2"/>
</dbReference>
<organism evidence="12 13">
    <name type="scientific">Ralstonia solanacearum (strain UW551)</name>
    <dbReference type="NCBI Taxonomy" id="342110"/>
    <lineage>
        <taxon>Bacteria</taxon>
        <taxon>Pseudomonadati</taxon>
        <taxon>Pseudomonadota</taxon>
        <taxon>Betaproteobacteria</taxon>
        <taxon>Burkholderiales</taxon>
        <taxon>Burkholderiaceae</taxon>
        <taxon>Ralstonia</taxon>
        <taxon>Ralstonia solanacearum species complex</taxon>
    </lineage>
</organism>
<feature type="domain" description="HAMP" evidence="10">
    <location>
        <begin position="361"/>
        <end position="415"/>
    </location>
</feature>
<dbReference type="Proteomes" id="UP000005933">
    <property type="component" value="Unassembled WGS sequence"/>
</dbReference>
<dbReference type="InterPro" id="IPR001633">
    <property type="entry name" value="EAL_dom"/>
</dbReference>
<dbReference type="InterPro" id="IPR043128">
    <property type="entry name" value="Rev_trsase/Diguanyl_cyclase"/>
</dbReference>
<dbReference type="GO" id="GO:0007165">
    <property type="term" value="P:signal transduction"/>
    <property type="evidence" value="ECO:0007669"/>
    <property type="project" value="InterPro"/>
</dbReference>
<dbReference type="SMART" id="SM00267">
    <property type="entry name" value="GGDEF"/>
    <property type="match status" value="1"/>
</dbReference>
<dbReference type="SMART" id="SM00086">
    <property type="entry name" value="PAC"/>
    <property type="match status" value="3"/>
</dbReference>
<dbReference type="GO" id="GO:0005886">
    <property type="term" value="C:plasma membrane"/>
    <property type="evidence" value="ECO:0007669"/>
    <property type="project" value="UniProtKB-SubCell"/>
</dbReference>
<dbReference type="InterPro" id="IPR003660">
    <property type="entry name" value="HAMP_dom"/>
</dbReference>
<dbReference type="Pfam" id="PF00563">
    <property type="entry name" value="EAL"/>
    <property type="match status" value="1"/>
</dbReference>
<dbReference type="Gene3D" id="3.30.450.20">
    <property type="entry name" value="PAS domain"/>
    <property type="match status" value="4"/>
</dbReference>
<evidence type="ECO:0000259" key="9">
    <source>
        <dbReference type="PROSITE" id="PS50883"/>
    </source>
</evidence>
<dbReference type="NCBIfam" id="TIGR00254">
    <property type="entry name" value="GGDEF"/>
    <property type="match status" value="1"/>
</dbReference>
<comment type="caution">
    <text evidence="12">The sequence shown here is derived from an EMBL/GenBank/DDBJ whole genome shotgun (WGS) entry which is preliminary data.</text>
</comment>
<dbReference type="CDD" id="cd06225">
    <property type="entry name" value="HAMP"/>
    <property type="match status" value="1"/>
</dbReference>
<dbReference type="SMART" id="SM00052">
    <property type="entry name" value="EAL"/>
    <property type="match status" value="1"/>
</dbReference>
<sequence length="1234" mass="135338">MQAKCLRTASAVESAAVEPRSHPRRAIEGRGCRSRAGTATLDLDALPNTQALPVIQVPKHAFFPTTLRGRLLALAAVAALPAVIVAIAGVALYRDRLTDHLEQRLSYETQSAAARVGMVLSNADQLLSVVVADESVLRLDRDECTRFVGRVIHNQSDFATLGVADARGKLICTPAPGAIGLDISDRDFFRELIATGRPSLSNFLTGRTSHQPVMVATRAVVGPDGAIRGVAYAAIRQGALTVAAGGGASGPVYLVDSAGTVLSGTHANPSEEVPGVAKGDLVSAAGAEPGATLFKTDPDGTLRAYAAMAVPHVTSGRLRLVRGIDATDMARQQRDVALAGGGAIGLMLVLLLALIQMAMRRLVLPRVDALVDAARRYAAGDFSTRVAEQGGARDELSLLERTFNEMRMAIQRHDETVHHLTERFQRVARATNDWIFDWDIATGESWANASLHRLLGSDALLTSGDEDGVSRTLTFQQFVHPEDMEVFGRGLRAALHSDRNAWHHVCRVIDASRAVRTVEIRASIYRGKDGRAMRMVGGVTDISQRSAMEADLRASEANLRVAEQIALLGSWRWDVLRDTATWSTGMYVLTCMPPGPPPSFAQQAQFFTADSYNRLREAASRAVTEGEPYSLELEMIRRDGEHRWVLSRGNIERNEREEVVALFGTMQDITERRESDEQLRLLRRVVESVPSGISVADALQPDLPLVYVNPGFERMTGYRAEEVLGRNCRFLHSSEPGQPALNEVRTALRDASEIRVLLRNFRKDGHPFLNNFLLSPVRDSRGAVTHYVGIQDDVTEQEMTRARLAQHATVDPLTGLPNRTLLADRVQQAVEMAARQRSRFYVALINIDRFKVVNDSLGHLLGDEVLRRIAERLRDAADTVDTVARFGGDVFALVISHAGSHGVDLGFDLFAEPIRVEGHEVFVTASIGVAEYPAHGTDSETLVRHAEMAMYYAKQNGRNRLEFFAPEMDIGVSYRLNLEHQIRAALEHGQFRLLYQPQIDTRTGRICGLEALIRWIHPTRGQLPPAAFIPVAEESGLVVEIGNWVLSEAAQQRAAWHARGLGEDLTIAVNVSPLQFKRGTVLPTLLRLQRQHGLGSGFLELEVTESMLMEGTERTIEDLTAIRQLGVRIAIDDFGTGYSSLAYLKRLPIDLIKIDRAFVKDIDRDSNDAAICTTVVVLAHNLGVKVCAEGVEDAAQSAFLASHQCDVLQGYYFSEPLLPDAVTALLERDARFTV</sequence>
<dbReference type="Gene3D" id="2.10.70.100">
    <property type="match status" value="1"/>
</dbReference>
<feature type="domain" description="EAL" evidence="9">
    <location>
        <begin position="975"/>
        <end position="1230"/>
    </location>
</feature>
<dbReference type="InterPro" id="IPR052155">
    <property type="entry name" value="Biofilm_reg_signaling"/>
</dbReference>